<dbReference type="GO" id="GO:0008843">
    <property type="term" value="F:endochitinase activity"/>
    <property type="evidence" value="ECO:0007669"/>
    <property type="project" value="UniProtKB-EC"/>
</dbReference>
<dbReference type="GO" id="GO:0000272">
    <property type="term" value="P:polysaccharide catabolic process"/>
    <property type="evidence" value="ECO:0007669"/>
    <property type="project" value="UniProtKB-KW"/>
</dbReference>
<dbReference type="InterPro" id="IPR050314">
    <property type="entry name" value="Glycosyl_Hydrlase_18"/>
</dbReference>
<reference evidence="11 12" key="1">
    <citation type="journal article" name="Sci. Rep.">
        <title>Telomere-to-telomere assembled and centromere annotated genomes of the two main subspecies of the button mushroom Agaricus bisporus reveal especially polymorphic chromosome ends.</title>
        <authorList>
            <person name="Sonnenberg A.S.M."/>
            <person name="Sedaghat-Telgerd N."/>
            <person name="Lavrijssen B."/>
            <person name="Ohm R.A."/>
            <person name="Hendrickx P.M."/>
            <person name="Scholtmeijer K."/>
            <person name="Baars J.J.P."/>
            <person name="van Peer A."/>
        </authorList>
    </citation>
    <scope>NUCLEOTIDE SEQUENCE [LARGE SCALE GENOMIC DNA]</scope>
    <source>
        <strain evidence="11 12">H119_p4</strain>
    </source>
</reference>
<evidence type="ECO:0000259" key="10">
    <source>
        <dbReference type="PROSITE" id="PS51910"/>
    </source>
</evidence>
<evidence type="ECO:0000256" key="8">
    <source>
        <dbReference type="RuleBase" id="RU004453"/>
    </source>
</evidence>
<sequence>MFSSSRTLCYALLALTVSATAHNHGRAASKEKECAAYEPAPRSNSAVATSWYAGWHSTTGFPLSKVSWDKYTHLTYAFAETTPDVRLLTLNGSNAELLPQFVSEAKKNHVKALVSVGGWTGSLFFSSNVATAQNRTLFVKTLVNFARKYKLDGLDFDWEYPGRQGIGCNTISPSDTANFLALLQELRRDPLGAKLTISAAVSIAPFAGPDGMPSKDVSAFAKVLDWIAIFDYDIWGPWSPTVGPNSPLDDSCETPDNQFGSGASGVKAWNEAGIPMDQLILGVPSYGHSFRVRKADAFVNGTDTLASHPKFDTADPPVGDSWDDAAGNDECGVAQGPGGNIDFWGLIEQGYLTQNGDFAQGVPHRFDTCSQSPYVYNTSAEIMVAFDNAQSFAAKGKFVKSKGMRGFAMWEAGGDSNDILLDSIRKAVGSY</sequence>
<keyword evidence="2 7" id="KW-0378">Hydrolase</keyword>
<dbReference type="InterPro" id="IPR001223">
    <property type="entry name" value="Glyco_hydro18_cat"/>
</dbReference>
<dbReference type="InterPro" id="IPR011583">
    <property type="entry name" value="Chitinase_II/V-like_cat"/>
</dbReference>
<dbReference type="Proteomes" id="UP000629468">
    <property type="component" value="Unassembled WGS sequence"/>
</dbReference>
<protein>
    <submittedName>
        <fullName evidence="11">CAZyme family GH18</fullName>
    </submittedName>
</protein>
<organism evidence="11 12">
    <name type="scientific">Agaricus bisporus var. burnettii</name>
    <dbReference type="NCBI Taxonomy" id="192524"/>
    <lineage>
        <taxon>Eukaryota</taxon>
        <taxon>Fungi</taxon>
        <taxon>Dikarya</taxon>
        <taxon>Basidiomycota</taxon>
        <taxon>Agaricomycotina</taxon>
        <taxon>Agaricomycetes</taxon>
        <taxon>Agaricomycetidae</taxon>
        <taxon>Agaricales</taxon>
        <taxon>Agaricineae</taxon>
        <taxon>Agaricaceae</taxon>
        <taxon>Agaricus</taxon>
    </lineage>
</organism>
<dbReference type="InterPro" id="IPR017853">
    <property type="entry name" value="GH"/>
</dbReference>
<dbReference type="AlphaFoldDB" id="A0A8H7F2Q2"/>
<keyword evidence="9" id="KW-0732">Signal</keyword>
<evidence type="ECO:0000256" key="6">
    <source>
        <dbReference type="ARBA" id="ARBA00023326"/>
    </source>
</evidence>
<evidence type="ECO:0000313" key="11">
    <source>
        <dbReference type="EMBL" id="KAF7775731.1"/>
    </source>
</evidence>
<accession>A0A8H7F2Q2</accession>
<dbReference type="PROSITE" id="PS51910">
    <property type="entry name" value="GH18_2"/>
    <property type="match status" value="1"/>
</dbReference>
<evidence type="ECO:0000256" key="4">
    <source>
        <dbReference type="ARBA" id="ARBA00023277"/>
    </source>
</evidence>
<dbReference type="GO" id="GO:0006032">
    <property type="term" value="P:chitin catabolic process"/>
    <property type="evidence" value="ECO:0007669"/>
    <property type="project" value="UniProtKB-KW"/>
</dbReference>
<dbReference type="EMBL" id="JABXXO010000006">
    <property type="protein sequence ID" value="KAF7775731.1"/>
    <property type="molecule type" value="Genomic_DNA"/>
</dbReference>
<dbReference type="PROSITE" id="PS01095">
    <property type="entry name" value="GH18_1"/>
    <property type="match status" value="1"/>
</dbReference>
<evidence type="ECO:0000256" key="3">
    <source>
        <dbReference type="ARBA" id="ARBA00023024"/>
    </source>
</evidence>
<evidence type="ECO:0000256" key="9">
    <source>
        <dbReference type="SAM" id="SignalP"/>
    </source>
</evidence>
<gene>
    <name evidence="11" type="ORF">Agabi119p4_4124</name>
</gene>
<dbReference type="Gene3D" id="3.20.20.80">
    <property type="entry name" value="Glycosidases"/>
    <property type="match status" value="2"/>
</dbReference>
<evidence type="ECO:0000256" key="2">
    <source>
        <dbReference type="ARBA" id="ARBA00022801"/>
    </source>
</evidence>
<keyword evidence="4" id="KW-0119">Carbohydrate metabolism</keyword>
<evidence type="ECO:0000256" key="5">
    <source>
        <dbReference type="ARBA" id="ARBA00023295"/>
    </source>
</evidence>
<dbReference type="GO" id="GO:0008061">
    <property type="term" value="F:chitin binding"/>
    <property type="evidence" value="ECO:0007669"/>
    <property type="project" value="InterPro"/>
</dbReference>
<dbReference type="InterPro" id="IPR001579">
    <property type="entry name" value="Glyco_hydro_18_chit_AS"/>
</dbReference>
<dbReference type="SUPFAM" id="SSF51445">
    <property type="entry name" value="(Trans)glycosidases"/>
    <property type="match status" value="1"/>
</dbReference>
<feature type="signal peptide" evidence="9">
    <location>
        <begin position="1"/>
        <end position="21"/>
    </location>
</feature>
<dbReference type="PANTHER" id="PTHR11177">
    <property type="entry name" value="CHITINASE"/>
    <property type="match status" value="1"/>
</dbReference>
<name>A0A8H7F2Q2_AGABI</name>
<proteinExistence type="inferred from homology"/>
<comment type="caution">
    <text evidence="11">The sequence shown here is derived from an EMBL/GenBank/DDBJ whole genome shotgun (WGS) entry which is preliminary data.</text>
</comment>
<dbReference type="GO" id="GO:0005576">
    <property type="term" value="C:extracellular region"/>
    <property type="evidence" value="ECO:0007669"/>
    <property type="project" value="TreeGrafter"/>
</dbReference>
<evidence type="ECO:0000256" key="1">
    <source>
        <dbReference type="ARBA" id="ARBA00000822"/>
    </source>
</evidence>
<evidence type="ECO:0000256" key="7">
    <source>
        <dbReference type="RuleBase" id="RU000489"/>
    </source>
</evidence>
<keyword evidence="5 7" id="KW-0326">Glycosidase</keyword>
<comment type="similarity">
    <text evidence="8">Belongs to the glycosyl hydrolase 18 family.</text>
</comment>
<feature type="domain" description="GH18" evidence="10">
    <location>
        <begin position="46"/>
        <end position="431"/>
    </location>
</feature>
<dbReference type="PANTHER" id="PTHR11177:SF317">
    <property type="entry name" value="CHITINASE 12-RELATED"/>
    <property type="match status" value="1"/>
</dbReference>
<dbReference type="Pfam" id="PF00704">
    <property type="entry name" value="Glyco_hydro_18"/>
    <property type="match status" value="1"/>
</dbReference>
<evidence type="ECO:0000313" key="12">
    <source>
        <dbReference type="Proteomes" id="UP000629468"/>
    </source>
</evidence>
<keyword evidence="6" id="KW-0624">Polysaccharide degradation</keyword>
<comment type="catalytic activity">
    <reaction evidence="1">
        <text>Random endo-hydrolysis of N-acetyl-beta-D-glucosaminide (1-&gt;4)-beta-linkages in chitin and chitodextrins.</text>
        <dbReference type="EC" id="3.2.1.14"/>
    </reaction>
</comment>
<keyword evidence="3" id="KW-0146">Chitin degradation</keyword>
<dbReference type="SMART" id="SM00636">
    <property type="entry name" value="Glyco_18"/>
    <property type="match status" value="1"/>
</dbReference>
<feature type="chain" id="PRO_5034998312" evidence="9">
    <location>
        <begin position="22"/>
        <end position="431"/>
    </location>
</feature>